<organism evidence="1 2">
    <name type="scientific">Desulfonema magnum</name>
    <dbReference type="NCBI Taxonomy" id="45655"/>
    <lineage>
        <taxon>Bacteria</taxon>
        <taxon>Pseudomonadati</taxon>
        <taxon>Thermodesulfobacteriota</taxon>
        <taxon>Desulfobacteria</taxon>
        <taxon>Desulfobacterales</taxon>
        <taxon>Desulfococcaceae</taxon>
        <taxon>Desulfonema</taxon>
    </lineage>
</organism>
<protein>
    <submittedName>
        <fullName evidence="1">Uncharacterized protein</fullName>
    </submittedName>
</protein>
<dbReference type="AlphaFoldDB" id="A0A975BS60"/>
<evidence type="ECO:0000313" key="2">
    <source>
        <dbReference type="Proteomes" id="UP000663722"/>
    </source>
</evidence>
<dbReference type="Proteomes" id="UP000663722">
    <property type="component" value="Chromosome"/>
</dbReference>
<reference evidence="1" key="1">
    <citation type="journal article" date="2021" name="Microb. Physiol.">
        <title>Proteogenomic Insights into the Physiology of Marine, Sulfate-Reducing, Filamentous Desulfonema limicola and Desulfonema magnum.</title>
        <authorList>
            <person name="Schnaars V."/>
            <person name="Wohlbrand L."/>
            <person name="Scheve S."/>
            <person name="Hinrichs C."/>
            <person name="Reinhardt R."/>
            <person name="Rabus R."/>
        </authorList>
    </citation>
    <scope>NUCLEOTIDE SEQUENCE</scope>
    <source>
        <strain evidence="1">4be13</strain>
    </source>
</reference>
<gene>
    <name evidence="1" type="ORF">dnm_069060</name>
</gene>
<proteinExistence type="predicted"/>
<keyword evidence="2" id="KW-1185">Reference proteome</keyword>
<dbReference type="EMBL" id="CP061800">
    <property type="protein sequence ID" value="QTA90844.1"/>
    <property type="molecule type" value="Genomic_DNA"/>
</dbReference>
<name>A0A975BS60_9BACT</name>
<dbReference type="KEGG" id="dmm:dnm_069060"/>
<evidence type="ECO:0000313" key="1">
    <source>
        <dbReference type="EMBL" id="QTA90844.1"/>
    </source>
</evidence>
<accession>A0A975BS60</accession>
<sequence>MGFLPRSDIKNLWLGTYFQMPDRMRLFFNRKDNAAETRRIFVKLRAFVPSWH</sequence>